<name>A0A7S7NL49_PALFE</name>
<feature type="signal peptide" evidence="1">
    <location>
        <begin position="1"/>
        <end position="26"/>
    </location>
</feature>
<dbReference type="RefSeq" id="WP_194447234.1">
    <property type="nucleotide sequence ID" value="NZ_CP063849.1"/>
</dbReference>
<reference evidence="2 3" key="1">
    <citation type="submission" date="2020-10" db="EMBL/GenBank/DDBJ databases">
        <title>Complete genome sequence of Paludibaculum fermentans P105T, a facultatively anaerobic acidobacterium capable of dissimilatory Fe(III) reduction.</title>
        <authorList>
            <person name="Dedysh S.N."/>
            <person name="Beletsky A.V."/>
            <person name="Kulichevskaya I.S."/>
            <person name="Mardanov A.V."/>
            <person name="Ravin N.V."/>
        </authorList>
    </citation>
    <scope>NUCLEOTIDE SEQUENCE [LARGE SCALE GENOMIC DNA]</scope>
    <source>
        <strain evidence="2 3">P105</strain>
    </source>
</reference>
<feature type="chain" id="PRO_5032968829" evidence="1">
    <location>
        <begin position="27"/>
        <end position="398"/>
    </location>
</feature>
<dbReference type="EMBL" id="CP063849">
    <property type="protein sequence ID" value="QOY85564.1"/>
    <property type="molecule type" value="Genomic_DNA"/>
</dbReference>
<organism evidence="2 3">
    <name type="scientific">Paludibaculum fermentans</name>
    <dbReference type="NCBI Taxonomy" id="1473598"/>
    <lineage>
        <taxon>Bacteria</taxon>
        <taxon>Pseudomonadati</taxon>
        <taxon>Acidobacteriota</taxon>
        <taxon>Terriglobia</taxon>
        <taxon>Bryobacterales</taxon>
        <taxon>Bryobacteraceae</taxon>
        <taxon>Paludibaculum</taxon>
    </lineage>
</organism>
<evidence type="ECO:0000313" key="2">
    <source>
        <dbReference type="EMBL" id="QOY85564.1"/>
    </source>
</evidence>
<evidence type="ECO:0000313" key="3">
    <source>
        <dbReference type="Proteomes" id="UP000593892"/>
    </source>
</evidence>
<sequence>MKMNLMSFCPLGAVAVLLAMGSPAAAQMGPLCGGRNACAEVTPFLATINDFRTSTSGRYKVLTTSIRFQNKTNRPLILGYVSGSGAAIDDQGNRYAASTIRGIGEISGRNADSKFVLQPGEASDGRFELIWEPARGVVFGLSFELELTIREIVPLPGNQIRLGPEHALHFKALTNNTSFNAPGQAAPSMAQPPVVAPAPAGVPQPAAPPAAAAPQAPVADACAGLQRCYNAGPFIAEVKSVIPSTESRYHVVRLNVRIRNVSGEQLILGYKAGTSSVIDNLGQRYYWGRAGTYDTSVTGIGVVQGGKADPQFVLNPGQSRDATFRLFRNQAPNGGVGNAYNFDVALEQLAVLQSQQIQTVREYSLSFPNLPLAGMGAAPAQSVGEATKALKDIFKKKK</sequence>
<protein>
    <submittedName>
        <fullName evidence="2">Uncharacterized protein</fullName>
    </submittedName>
</protein>
<accession>A0A7S7NL49</accession>
<keyword evidence="1" id="KW-0732">Signal</keyword>
<gene>
    <name evidence="2" type="ORF">IRI77_22385</name>
</gene>
<evidence type="ECO:0000256" key="1">
    <source>
        <dbReference type="SAM" id="SignalP"/>
    </source>
</evidence>
<dbReference type="AlphaFoldDB" id="A0A7S7NL49"/>
<proteinExistence type="predicted"/>
<dbReference type="Proteomes" id="UP000593892">
    <property type="component" value="Chromosome"/>
</dbReference>
<dbReference type="KEGG" id="pfer:IRI77_22385"/>
<keyword evidence="3" id="KW-1185">Reference proteome</keyword>